<keyword evidence="4" id="KW-1185">Reference proteome</keyword>
<accession>A0A0D2NWZ0</accession>
<dbReference type="STRING" id="945553.A0A0D2NWZ0"/>
<dbReference type="Pfam" id="PF24764">
    <property type="entry name" value="rva_4"/>
    <property type="match status" value="1"/>
</dbReference>
<name>A0A0D2NWZ0_HYPSF</name>
<sequence>MESEVQRVCLFLTYHKRIQHSLDETVASWNLHKVRTAGNKTPLALYQLSREKAINQGYWTGDPGDDVTDISENYGEDPNEAYSPADELAEDPNAADNRDFENDVEMEREAGIFPSERHLRSTFGMRGEQHRFSSQHRSSTLPTVLTPPESIPELTLVL</sequence>
<dbReference type="EMBL" id="KN817797">
    <property type="protein sequence ID" value="KJA13050.1"/>
    <property type="molecule type" value="Genomic_DNA"/>
</dbReference>
<gene>
    <name evidence="3" type="ORF">HYPSUDRAFT_209869</name>
</gene>
<reference evidence="4" key="1">
    <citation type="submission" date="2014-04" db="EMBL/GenBank/DDBJ databases">
        <title>Evolutionary Origins and Diversification of the Mycorrhizal Mutualists.</title>
        <authorList>
            <consortium name="DOE Joint Genome Institute"/>
            <consortium name="Mycorrhizal Genomics Consortium"/>
            <person name="Kohler A."/>
            <person name="Kuo A."/>
            <person name="Nagy L.G."/>
            <person name="Floudas D."/>
            <person name="Copeland A."/>
            <person name="Barry K.W."/>
            <person name="Cichocki N."/>
            <person name="Veneault-Fourrey C."/>
            <person name="LaButti K."/>
            <person name="Lindquist E.A."/>
            <person name="Lipzen A."/>
            <person name="Lundell T."/>
            <person name="Morin E."/>
            <person name="Murat C."/>
            <person name="Riley R."/>
            <person name="Ohm R."/>
            <person name="Sun H."/>
            <person name="Tunlid A."/>
            <person name="Henrissat B."/>
            <person name="Grigoriev I.V."/>
            <person name="Hibbett D.S."/>
            <person name="Martin F."/>
        </authorList>
    </citation>
    <scope>NUCLEOTIDE SEQUENCE [LARGE SCALE GENOMIC DNA]</scope>
    <source>
        <strain evidence="4">FD-334 SS-4</strain>
    </source>
</reference>
<dbReference type="Proteomes" id="UP000054270">
    <property type="component" value="Unassembled WGS sequence"/>
</dbReference>
<protein>
    <recommendedName>
        <fullName evidence="2">Integrase core domain-containing protein</fullName>
    </recommendedName>
</protein>
<evidence type="ECO:0000259" key="2">
    <source>
        <dbReference type="Pfam" id="PF24764"/>
    </source>
</evidence>
<feature type="region of interest" description="Disordered" evidence="1">
    <location>
        <begin position="123"/>
        <end position="158"/>
    </location>
</feature>
<dbReference type="InterPro" id="IPR058913">
    <property type="entry name" value="Integrase_dom_put"/>
</dbReference>
<proteinExistence type="predicted"/>
<dbReference type="AlphaFoldDB" id="A0A0D2NWZ0"/>
<feature type="compositionally biased region" description="Acidic residues" evidence="1">
    <location>
        <begin position="63"/>
        <end position="79"/>
    </location>
</feature>
<evidence type="ECO:0000256" key="1">
    <source>
        <dbReference type="SAM" id="MobiDB-lite"/>
    </source>
</evidence>
<evidence type="ECO:0000313" key="3">
    <source>
        <dbReference type="EMBL" id="KJA13050.1"/>
    </source>
</evidence>
<feature type="domain" description="Integrase core" evidence="2">
    <location>
        <begin position="2"/>
        <end position="47"/>
    </location>
</feature>
<evidence type="ECO:0000313" key="4">
    <source>
        <dbReference type="Proteomes" id="UP000054270"/>
    </source>
</evidence>
<organism evidence="3 4">
    <name type="scientific">Hypholoma sublateritium (strain FD-334 SS-4)</name>
    <dbReference type="NCBI Taxonomy" id="945553"/>
    <lineage>
        <taxon>Eukaryota</taxon>
        <taxon>Fungi</taxon>
        <taxon>Dikarya</taxon>
        <taxon>Basidiomycota</taxon>
        <taxon>Agaricomycotina</taxon>
        <taxon>Agaricomycetes</taxon>
        <taxon>Agaricomycetidae</taxon>
        <taxon>Agaricales</taxon>
        <taxon>Agaricineae</taxon>
        <taxon>Strophariaceae</taxon>
        <taxon>Hypholoma</taxon>
    </lineage>
</organism>
<dbReference type="OrthoDB" id="2686689at2759"/>
<feature type="region of interest" description="Disordered" evidence="1">
    <location>
        <begin position="57"/>
        <end position="98"/>
    </location>
</feature>